<feature type="non-terminal residue" evidence="1">
    <location>
        <position position="1"/>
    </location>
</feature>
<dbReference type="AlphaFoldDB" id="A0A381SLL8"/>
<name>A0A381SLL8_9ZZZZ</name>
<gene>
    <name evidence="1" type="ORF">METZ01_LOCUS57799</name>
</gene>
<evidence type="ECO:0000313" key="1">
    <source>
        <dbReference type="EMBL" id="SVA04945.1"/>
    </source>
</evidence>
<proteinExistence type="predicted"/>
<organism evidence="1">
    <name type="scientific">marine metagenome</name>
    <dbReference type="NCBI Taxonomy" id="408172"/>
    <lineage>
        <taxon>unclassified sequences</taxon>
        <taxon>metagenomes</taxon>
        <taxon>ecological metagenomes</taxon>
    </lineage>
</organism>
<reference evidence="1" key="1">
    <citation type="submission" date="2018-05" db="EMBL/GenBank/DDBJ databases">
        <authorList>
            <person name="Lanie J.A."/>
            <person name="Ng W.-L."/>
            <person name="Kazmierczak K.M."/>
            <person name="Andrzejewski T.M."/>
            <person name="Davidsen T.M."/>
            <person name="Wayne K.J."/>
            <person name="Tettelin H."/>
            <person name="Glass J.I."/>
            <person name="Rusch D."/>
            <person name="Podicherti R."/>
            <person name="Tsui H.-C.T."/>
            <person name="Winkler M.E."/>
        </authorList>
    </citation>
    <scope>NUCLEOTIDE SEQUENCE</scope>
</reference>
<protein>
    <submittedName>
        <fullName evidence="1">Uncharacterized protein</fullName>
    </submittedName>
</protein>
<dbReference type="EMBL" id="UINC01003281">
    <property type="protein sequence ID" value="SVA04945.1"/>
    <property type="molecule type" value="Genomic_DNA"/>
</dbReference>
<sequence length="26" mass="2603">VLGEISVGLPLGDDSLVLAALLLPLD</sequence>
<accession>A0A381SLL8</accession>